<dbReference type="AlphaFoldDB" id="A0A172ZEL0"/>
<dbReference type="OrthoDB" id="2972545at2"/>
<evidence type="ECO:0000313" key="2">
    <source>
        <dbReference type="Proteomes" id="UP000078148"/>
    </source>
</evidence>
<dbReference type="RefSeq" id="WP_060533382.1">
    <property type="nucleotide sequence ID" value="NZ_CP013023.1"/>
</dbReference>
<proteinExistence type="predicted"/>
<sequence>MSTDKYETFKYFLDCYIVTTESYIDVLETVQEFQKSEREKITYDLICELVEMKSKNKWEEIQAIIVEHSFRRYNPEKTKLLIEDMLRILN</sequence>
<keyword evidence="2" id="KW-1185">Reference proteome</keyword>
<organism evidence="1 2">
    <name type="scientific">Paenibacillus bovis</name>
    <dbReference type="NCBI Taxonomy" id="1616788"/>
    <lineage>
        <taxon>Bacteria</taxon>
        <taxon>Bacillati</taxon>
        <taxon>Bacillota</taxon>
        <taxon>Bacilli</taxon>
        <taxon>Bacillales</taxon>
        <taxon>Paenibacillaceae</taxon>
        <taxon>Paenibacillus</taxon>
    </lineage>
</organism>
<dbReference type="KEGG" id="pbv:AR543_08025"/>
<reference evidence="2" key="1">
    <citation type="submission" date="2015-10" db="EMBL/GenBank/DDBJ databases">
        <title>Genome of Paenibacillus bovis sp. nov.</title>
        <authorList>
            <person name="Wu Z."/>
            <person name="Gao C."/>
            <person name="Liu Z."/>
            <person name="Zheng H."/>
        </authorList>
    </citation>
    <scope>NUCLEOTIDE SEQUENCE [LARGE SCALE GENOMIC DNA]</scope>
    <source>
        <strain evidence="2">BD3526</strain>
    </source>
</reference>
<protein>
    <submittedName>
        <fullName evidence="1">Uncharacterized protein</fullName>
    </submittedName>
</protein>
<dbReference type="Proteomes" id="UP000078148">
    <property type="component" value="Chromosome"/>
</dbReference>
<evidence type="ECO:0000313" key="1">
    <source>
        <dbReference type="EMBL" id="ANF95959.1"/>
    </source>
</evidence>
<name>A0A172ZEL0_9BACL</name>
<dbReference type="EMBL" id="CP013023">
    <property type="protein sequence ID" value="ANF95959.1"/>
    <property type="molecule type" value="Genomic_DNA"/>
</dbReference>
<gene>
    <name evidence="1" type="ORF">AR543_08025</name>
</gene>
<accession>A0A172ZEL0</accession>
<reference evidence="1 2" key="2">
    <citation type="journal article" date="2016" name="Int. J. Syst. Evol. Microbiol.">
        <title>Paenibacillus bovis sp. nov., isolated from raw yak (Bos grunniens) milk.</title>
        <authorList>
            <person name="Gao C."/>
            <person name="Han J."/>
            <person name="Liu Z."/>
            <person name="Xu X."/>
            <person name="Hang F."/>
            <person name="Wu Z."/>
        </authorList>
    </citation>
    <scope>NUCLEOTIDE SEQUENCE [LARGE SCALE GENOMIC DNA]</scope>
    <source>
        <strain evidence="1 2">BD3526</strain>
    </source>
</reference>